<dbReference type="GO" id="GO:0016020">
    <property type="term" value="C:membrane"/>
    <property type="evidence" value="ECO:0007669"/>
    <property type="project" value="UniProtKB-SubCell"/>
</dbReference>
<feature type="transmembrane region" description="Helical" evidence="6">
    <location>
        <begin position="223"/>
        <end position="245"/>
    </location>
</feature>
<feature type="transmembrane region" description="Helical" evidence="6">
    <location>
        <begin position="384"/>
        <end position="406"/>
    </location>
</feature>
<evidence type="ECO:0000256" key="3">
    <source>
        <dbReference type="ARBA" id="ARBA00022692"/>
    </source>
</evidence>
<dbReference type="InterPro" id="IPR036259">
    <property type="entry name" value="MFS_trans_sf"/>
</dbReference>
<feature type="domain" description="Major facilitator superfamily (MFS) profile" evidence="7">
    <location>
        <begin position="63"/>
        <end position="478"/>
    </location>
</feature>
<dbReference type="FunFam" id="1.20.1250.20:FF:000018">
    <property type="entry name" value="MFS transporter permease"/>
    <property type="match status" value="1"/>
</dbReference>
<evidence type="ECO:0000259" key="7">
    <source>
        <dbReference type="PROSITE" id="PS50850"/>
    </source>
</evidence>
<dbReference type="AlphaFoldDB" id="A0A0W0EU49"/>
<evidence type="ECO:0000256" key="6">
    <source>
        <dbReference type="SAM" id="Phobius"/>
    </source>
</evidence>
<dbReference type="Pfam" id="PF07690">
    <property type="entry name" value="MFS_1"/>
    <property type="match status" value="1"/>
</dbReference>
<keyword evidence="2" id="KW-0813">Transport</keyword>
<sequence length="509" mass="55971">MPSSPPSSSRDLRLISLSDLDKIFGIQRDVIPGSVYIVEEPKEETRSVEKPRAQTWRKVDLVVLPILSMMCFLSFLDRINVGSARAAGMQRDLQMSDLQYTTALTVTFIPYILCEIPSNLMLQALGAKYVLPGMITMWGVVALSTGFVKTYRTFIASRFFLGLFEGGLYPGVCLYLTYFYPRHKISFRYAPSNELGIALCGAFSGLLAFGIAQMSGVSNIRGWGWIFILEGLFTVIFGLLSFRLLPRSVETMPLLDDKEKESVIQVLKNDSRNITETRVSACREIINTFGGLHVWFGAGMAFALGTKLMGMFYITPAIVRSLGYNTEVKAQLMSVPPYAAGLLVTLVIGYLSDRLQQRGFMTIISNALCAIGFAVFLASTSDTVRYGSIFLMASGSYPSPVIVTAWMSNNSFPEARRATAIALQSMMASLGALLSVWLFGYLSPAPEHVAGTITLLALSGLEATLAGVNTIYLRKQNEKKVIARQFVELGDNKGINGHGDDSAWFVYTL</sequence>
<dbReference type="GO" id="GO:0022857">
    <property type="term" value="F:transmembrane transporter activity"/>
    <property type="evidence" value="ECO:0007669"/>
    <property type="project" value="InterPro"/>
</dbReference>
<dbReference type="EMBL" id="LATX01002532">
    <property type="protein sequence ID" value="KTB27571.1"/>
    <property type="molecule type" value="Genomic_DNA"/>
</dbReference>
<feature type="transmembrane region" description="Helical" evidence="6">
    <location>
        <begin position="359"/>
        <end position="378"/>
    </location>
</feature>
<evidence type="ECO:0000256" key="5">
    <source>
        <dbReference type="ARBA" id="ARBA00023136"/>
    </source>
</evidence>
<feature type="transmembrane region" description="Helical" evidence="6">
    <location>
        <begin position="159"/>
        <end position="180"/>
    </location>
</feature>
<gene>
    <name evidence="8" type="ORF">WG66_19862</name>
</gene>
<dbReference type="InterPro" id="IPR020846">
    <property type="entry name" value="MFS_dom"/>
</dbReference>
<dbReference type="PANTHER" id="PTHR43791:SF85">
    <property type="entry name" value="TRANSPORTER, PUTATIVE (AFU_ORTHOLOGUE AFUA_6G00710)-RELATED"/>
    <property type="match status" value="1"/>
</dbReference>
<feature type="transmembrane region" description="Helical" evidence="6">
    <location>
        <begin position="192"/>
        <end position="211"/>
    </location>
</feature>
<evidence type="ECO:0000256" key="4">
    <source>
        <dbReference type="ARBA" id="ARBA00022989"/>
    </source>
</evidence>
<dbReference type="PANTHER" id="PTHR43791">
    <property type="entry name" value="PERMEASE-RELATED"/>
    <property type="match status" value="1"/>
</dbReference>
<comment type="caution">
    <text evidence="8">The sequence shown here is derived from an EMBL/GenBank/DDBJ whole genome shotgun (WGS) entry which is preliminary data.</text>
</comment>
<reference evidence="8 9" key="1">
    <citation type="submission" date="2015-12" db="EMBL/GenBank/DDBJ databases">
        <title>Draft genome sequence of Moniliophthora roreri, the causal agent of frosty pod rot of cacao.</title>
        <authorList>
            <person name="Aime M.C."/>
            <person name="Diaz-Valderrama J.R."/>
            <person name="Kijpornyongpan T."/>
            <person name="Phillips-Mora W."/>
        </authorList>
    </citation>
    <scope>NUCLEOTIDE SEQUENCE [LARGE SCALE GENOMIC DNA]</scope>
    <source>
        <strain evidence="8 9">MCA 2952</strain>
    </source>
</reference>
<organism evidence="8 9">
    <name type="scientific">Moniliophthora roreri</name>
    <name type="common">Frosty pod rot fungus</name>
    <name type="synonym">Monilia roreri</name>
    <dbReference type="NCBI Taxonomy" id="221103"/>
    <lineage>
        <taxon>Eukaryota</taxon>
        <taxon>Fungi</taxon>
        <taxon>Dikarya</taxon>
        <taxon>Basidiomycota</taxon>
        <taxon>Agaricomycotina</taxon>
        <taxon>Agaricomycetes</taxon>
        <taxon>Agaricomycetidae</taxon>
        <taxon>Agaricales</taxon>
        <taxon>Marasmiineae</taxon>
        <taxon>Marasmiaceae</taxon>
        <taxon>Moniliophthora</taxon>
    </lineage>
</organism>
<evidence type="ECO:0000313" key="9">
    <source>
        <dbReference type="Proteomes" id="UP000054988"/>
    </source>
</evidence>
<keyword evidence="3 6" id="KW-0812">Transmembrane</keyword>
<keyword evidence="4 6" id="KW-1133">Transmembrane helix</keyword>
<comment type="subcellular location">
    <subcellularLocation>
        <location evidence="1">Membrane</location>
        <topology evidence="1">Multi-pass membrane protein</topology>
    </subcellularLocation>
</comment>
<dbReference type="Proteomes" id="UP000054988">
    <property type="component" value="Unassembled WGS sequence"/>
</dbReference>
<keyword evidence="5 6" id="KW-0472">Membrane</keyword>
<evidence type="ECO:0000313" key="8">
    <source>
        <dbReference type="EMBL" id="KTB27571.1"/>
    </source>
</evidence>
<protein>
    <recommendedName>
        <fullName evidence="7">Major facilitator superfamily (MFS) profile domain-containing protein</fullName>
    </recommendedName>
</protein>
<dbReference type="eggNOG" id="KOG2533">
    <property type="taxonomic scope" value="Eukaryota"/>
</dbReference>
<evidence type="ECO:0000256" key="1">
    <source>
        <dbReference type="ARBA" id="ARBA00004141"/>
    </source>
</evidence>
<proteinExistence type="predicted"/>
<dbReference type="FunFam" id="1.20.1250.20:FF:000013">
    <property type="entry name" value="MFS general substrate transporter"/>
    <property type="match status" value="1"/>
</dbReference>
<feature type="transmembrane region" description="Helical" evidence="6">
    <location>
        <begin position="59"/>
        <end position="76"/>
    </location>
</feature>
<feature type="transmembrane region" description="Helical" evidence="6">
    <location>
        <begin position="418"/>
        <end position="442"/>
    </location>
</feature>
<accession>A0A0W0EU49</accession>
<feature type="transmembrane region" description="Helical" evidence="6">
    <location>
        <begin position="335"/>
        <end position="352"/>
    </location>
</feature>
<feature type="transmembrane region" description="Helical" evidence="6">
    <location>
        <begin position="129"/>
        <end position="147"/>
    </location>
</feature>
<feature type="transmembrane region" description="Helical" evidence="6">
    <location>
        <begin position="98"/>
        <end position="117"/>
    </location>
</feature>
<dbReference type="Gene3D" id="1.20.1250.20">
    <property type="entry name" value="MFS general substrate transporter like domains"/>
    <property type="match status" value="2"/>
</dbReference>
<dbReference type="InterPro" id="IPR011701">
    <property type="entry name" value="MFS"/>
</dbReference>
<feature type="transmembrane region" description="Helical" evidence="6">
    <location>
        <begin position="448"/>
        <end position="472"/>
    </location>
</feature>
<feature type="transmembrane region" description="Helical" evidence="6">
    <location>
        <begin position="292"/>
        <end position="315"/>
    </location>
</feature>
<dbReference type="SUPFAM" id="SSF103473">
    <property type="entry name" value="MFS general substrate transporter"/>
    <property type="match status" value="1"/>
</dbReference>
<dbReference type="PROSITE" id="PS50850">
    <property type="entry name" value="MFS"/>
    <property type="match status" value="1"/>
</dbReference>
<name>A0A0W0EU49_MONRR</name>
<evidence type="ECO:0000256" key="2">
    <source>
        <dbReference type="ARBA" id="ARBA00022448"/>
    </source>
</evidence>